<reference evidence="1 2" key="1">
    <citation type="submission" date="2024-07" db="EMBL/GenBank/DDBJ databases">
        <authorList>
            <person name="Kang M."/>
        </authorList>
    </citation>
    <scope>NUCLEOTIDE SEQUENCE [LARGE SCALE GENOMIC DNA]</scope>
    <source>
        <strain evidence="1 2">DFM31</strain>
    </source>
</reference>
<dbReference type="PANTHER" id="PTHR41260">
    <property type="entry name" value="PROTEIN ECSC"/>
    <property type="match status" value="1"/>
</dbReference>
<name>A0ABV3L5F5_9RHOB</name>
<evidence type="ECO:0000313" key="1">
    <source>
        <dbReference type="EMBL" id="MEV8466812.1"/>
    </source>
</evidence>
<comment type="caution">
    <text evidence="1">The sequence shown here is derived from an EMBL/GenBank/DDBJ whole genome shotgun (WGS) entry which is preliminary data.</text>
</comment>
<keyword evidence="2" id="KW-1185">Reference proteome</keyword>
<gene>
    <name evidence="1" type="ORF">AB0T83_08485</name>
</gene>
<sequence>MSKPVTRGATQTLTDAITRVLDEQRAYEDARATRMGQGAERLTAPLGSLIGKAIPASAVRRALDLADRAAGATLPKFLFNHDSADLAACEATALQVQAWAQGLNAASGGVAGFFGMAGMTADIPATLTVAARNVRATGISYGLDGIGEDERLFRLMVLEVATAQAGDKRRQTLDNLNTLARHLATPEGRLALEKTGGWVTDKVAERVARALGVSLAGRKAGQVVPVLGGAVAATVNASFQADVARAARYAYRQRWLMARQLLSGEAS</sequence>
<protein>
    <submittedName>
        <fullName evidence="1">EcsC family protein</fullName>
    </submittedName>
</protein>
<accession>A0ABV3L5F5</accession>
<dbReference type="EMBL" id="JBFBVU010000008">
    <property type="protein sequence ID" value="MEV8466812.1"/>
    <property type="molecule type" value="Genomic_DNA"/>
</dbReference>
<dbReference type="Proteomes" id="UP001553161">
    <property type="component" value="Unassembled WGS sequence"/>
</dbReference>
<organism evidence="1 2">
    <name type="scientific">Meridianimarinicoccus marinus</name>
    <dbReference type="NCBI Taxonomy" id="3231483"/>
    <lineage>
        <taxon>Bacteria</taxon>
        <taxon>Pseudomonadati</taxon>
        <taxon>Pseudomonadota</taxon>
        <taxon>Alphaproteobacteria</taxon>
        <taxon>Rhodobacterales</taxon>
        <taxon>Paracoccaceae</taxon>
        <taxon>Meridianimarinicoccus</taxon>
    </lineage>
</organism>
<dbReference type="InterPro" id="IPR024787">
    <property type="entry name" value="EcsC"/>
</dbReference>
<evidence type="ECO:0000313" key="2">
    <source>
        <dbReference type="Proteomes" id="UP001553161"/>
    </source>
</evidence>
<proteinExistence type="predicted"/>
<dbReference type="Pfam" id="PF12787">
    <property type="entry name" value="EcsC"/>
    <property type="match status" value="1"/>
</dbReference>
<dbReference type="PANTHER" id="PTHR41260:SF1">
    <property type="entry name" value="PROTEIN ECSC"/>
    <property type="match status" value="1"/>
</dbReference>
<dbReference type="RefSeq" id="WP_366192600.1">
    <property type="nucleotide sequence ID" value="NZ_JBFBVU010000008.1"/>
</dbReference>